<dbReference type="AlphaFoldDB" id="Q8BH81"/>
<feature type="compositionally biased region" description="Polar residues" evidence="1">
    <location>
        <begin position="29"/>
        <end position="52"/>
    </location>
</feature>
<evidence type="ECO:0000256" key="1">
    <source>
        <dbReference type="SAM" id="MobiDB-lite"/>
    </source>
</evidence>
<gene>
    <name evidence="3" type="primary">A530079E22Rik</name>
</gene>
<reference evidence="2" key="4">
    <citation type="journal article" date="2001" name="Nature">
        <title>Functional annotation of a full-length mouse cDNA collection.</title>
        <authorList>
            <consortium name="The RIKEN Genome Exploration Research Group Phase II Team and the FANTOM Consortium"/>
        </authorList>
    </citation>
    <scope>NUCLEOTIDE SEQUENCE</scope>
    <source>
        <strain evidence="2">C57BL/6J</strain>
        <tissue evidence="2">Liver</tissue>
    </source>
</reference>
<proteinExistence type="evidence at transcript level"/>
<reference evidence="2" key="3">
    <citation type="journal article" date="2000" name="Genome Res.">
        <title>RIKEN integrated sequence analysis (RISA) system--384-format sequencing pipeline with 384 multicapillary sequencer.</title>
        <authorList>
            <person name="Shibata K."/>
            <person name="Itoh M."/>
            <person name="Aizawa K."/>
            <person name="Nagaoka S."/>
            <person name="Sasaki N."/>
            <person name="Carninci P."/>
            <person name="Konno H."/>
            <person name="Akiyama J."/>
            <person name="Nishi K."/>
            <person name="Kitsunai T."/>
            <person name="Tashiro H."/>
            <person name="Itoh M."/>
            <person name="Sumi N."/>
            <person name="Ishii Y."/>
            <person name="Nakamura S."/>
            <person name="Hazama M."/>
            <person name="Nishine T."/>
            <person name="Harada A."/>
            <person name="Yamamoto R."/>
            <person name="Matsumoto H."/>
            <person name="Sakaguchi S."/>
            <person name="Ikegami T."/>
            <person name="Kashiwagi K."/>
            <person name="Fujiwake S."/>
            <person name="Inoue K."/>
            <person name="Togawa Y."/>
            <person name="Izawa M."/>
            <person name="Ohara E."/>
            <person name="Watahiki M."/>
            <person name="Yoneda Y."/>
            <person name="Ishikawa T."/>
            <person name="Ozawa K."/>
            <person name="Tanaka T."/>
            <person name="Matsuura S."/>
            <person name="Kawai J."/>
            <person name="Okazaki Y."/>
            <person name="Muramatsu M."/>
            <person name="Inoue Y."/>
            <person name="Kira A."/>
            <person name="Hayashizaki Y."/>
        </authorList>
    </citation>
    <scope>NUCLEOTIDE SEQUENCE</scope>
    <source>
        <strain evidence="2">C57BL/6J</strain>
        <tissue evidence="2">Liver</tissue>
    </source>
</reference>
<reference evidence="2" key="1">
    <citation type="journal article" date="1999" name="Methods Enzymol.">
        <title>High-efficiency full-length cDNA cloning.</title>
        <authorList>
            <person name="Carninci P."/>
            <person name="Hayashizaki Y."/>
        </authorList>
    </citation>
    <scope>NUCLEOTIDE SEQUENCE</scope>
    <source>
        <strain evidence="2">C57BL/6J</strain>
        <tissue evidence="2">Liver</tissue>
    </source>
</reference>
<evidence type="ECO:0000313" key="2">
    <source>
        <dbReference type="EMBL" id="BAC34041.1"/>
    </source>
</evidence>
<dbReference type="AGR" id="MGI:2443097"/>
<feature type="compositionally biased region" description="Basic and acidic residues" evidence="1">
    <location>
        <begin position="1"/>
        <end position="18"/>
    </location>
</feature>
<organism evidence="2">
    <name type="scientific">Mus musculus</name>
    <name type="common">Mouse</name>
    <dbReference type="NCBI Taxonomy" id="10090"/>
    <lineage>
        <taxon>Eukaryota</taxon>
        <taxon>Metazoa</taxon>
        <taxon>Chordata</taxon>
        <taxon>Craniata</taxon>
        <taxon>Vertebrata</taxon>
        <taxon>Euteleostomi</taxon>
        <taxon>Mammalia</taxon>
        <taxon>Eutheria</taxon>
        <taxon>Euarchontoglires</taxon>
        <taxon>Glires</taxon>
        <taxon>Rodentia</taxon>
        <taxon>Myomorpha</taxon>
        <taxon>Muroidea</taxon>
        <taxon>Muridae</taxon>
        <taxon>Murinae</taxon>
        <taxon>Mus</taxon>
        <taxon>Mus</taxon>
    </lineage>
</organism>
<dbReference type="EMBL" id="AK050036">
    <property type="protein sequence ID" value="BAC34041.1"/>
    <property type="molecule type" value="mRNA"/>
</dbReference>
<reference evidence="2" key="5">
    <citation type="submission" date="2001-07" db="EMBL/GenBank/DDBJ databases">
        <authorList>
            <person name="Adachi J."/>
            <person name="Aizawa K."/>
            <person name="Akimura T."/>
            <person name="Arakawa T."/>
            <person name="Bono H."/>
            <person name="Carninci P."/>
            <person name="Fukuda S."/>
            <person name="Furuno M."/>
            <person name="Hanagaki T."/>
            <person name="Hara A."/>
            <person name="Hashizume W."/>
            <person name="Hayashida K."/>
            <person name="Hayatsu N."/>
            <person name="Hiramoto K."/>
            <person name="Hiraoka T."/>
            <person name="Hirozane T."/>
            <person name="Hori F."/>
            <person name="Imotani K."/>
            <person name="Ishii Y."/>
            <person name="Itoh M."/>
            <person name="Kagawa I."/>
            <person name="Kasukawa T."/>
            <person name="Katoh H."/>
            <person name="Kawai J."/>
            <person name="Kojima Y."/>
            <person name="Kondo S."/>
            <person name="Konno H."/>
            <person name="Kouda M."/>
            <person name="Koya S."/>
            <person name="Kurihara C."/>
            <person name="Matsuyama T."/>
            <person name="Miyazaki A."/>
            <person name="Murata M."/>
            <person name="Nakamura M."/>
            <person name="Nishi K."/>
            <person name="Nomura K."/>
            <person name="Numazaki R."/>
            <person name="Ohno M."/>
            <person name="Ohsato N."/>
            <person name="Okazaki Y."/>
            <person name="Saito R."/>
            <person name="Saitoh H."/>
            <person name="Sakai C."/>
            <person name="Sakai K."/>
            <person name="Sakazume N."/>
            <person name="Sano H."/>
            <person name="Sasaki D."/>
            <person name="Shibata K."/>
            <person name="Shinagawa A."/>
            <person name="Shiraki T."/>
            <person name="Sogabe Y."/>
            <person name="Tagami M."/>
            <person name="Tagawa A."/>
            <person name="Takahashi F."/>
            <person name="Takaku-Akahira S."/>
            <person name="Takeda Y."/>
            <person name="Tanaka T."/>
            <person name="Tomaru A."/>
            <person name="Toya T."/>
            <person name="Yasunishi A."/>
            <person name="Muramatsu M."/>
            <person name="Hayashizaki Y."/>
        </authorList>
    </citation>
    <scope>NUCLEOTIDE SEQUENCE</scope>
    <source>
        <strain evidence="2">C57BL/6J</strain>
        <tissue evidence="2">Liver</tissue>
    </source>
</reference>
<evidence type="ECO:0000313" key="3">
    <source>
        <dbReference type="MGI" id="MGI:2443097"/>
    </source>
</evidence>
<sequence>MGFRSPHRDWGWEGEHSDLCPSMAPNAGTEPTTTGESLHRTPPTSLSTQCPAQPSPPQWKAGVGRDREEAASTVQHFQKYHFQHSYPQCWYFCLLPAHVPPRSLG</sequence>
<reference evidence="2" key="2">
    <citation type="journal article" date="2000" name="Genome Res.">
        <title>Normalization and subtraction of cap-trapper-selected cDNAs to prepare full-length cDNA libraries for rapid discovery of new genes.</title>
        <authorList>
            <person name="Carninci P."/>
            <person name="Shibata Y."/>
            <person name="Hayatsu N."/>
            <person name="Sugahara Y."/>
            <person name="Shibata K."/>
            <person name="Itoh M."/>
            <person name="Konno H."/>
            <person name="Okazaki Y."/>
            <person name="Muramatsu M."/>
            <person name="Hayashizaki Y."/>
        </authorList>
    </citation>
    <scope>NUCLEOTIDE SEQUENCE</scope>
    <source>
        <strain evidence="2">C57BL/6J</strain>
        <tissue evidence="2">Liver</tissue>
    </source>
</reference>
<accession>Q8BH81</accession>
<reference evidence="2" key="7">
    <citation type="journal article" date="2005" name="Science">
        <title>The Transcriptional Landscape of the Mammalian Genome.</title>
        <authorList>
            <consortium name="The FANTOM Consortium"/>
            <consortium name="Riken Genome Exploration Research Group and Genome Science Group (Genome Network Project Core Group)"/>
        </authorList>
    </citation>
    <scope>NUCLEOTIDE SEQUENCE</scope>
    <source>
        <strain evidence="2">C57BL/6J</strain>
        <tissue evidence="2">Liver</tissue>
    </source>
</reference>
<name>Q8BH81_MOUSE</name>
<dbReference type="MGI" id="MGI:2443097">
    <property type="gene designation" value="A530079E22Rik"/>
</dbReference>
<reference evidence="2" key="8">
    <citation type="journal article" date="2005" name="Science">
        <title>Antisense Transcription in the Mammalian Transcriptome.</title>
        <authorList>
            <consortium name="RIKEN Genome Exploration Research Group and Genome Science Group (Genome Network Project Core Group) and the FANTOM Consortium"/>
        </authorList>
    </citation>
    <scope>NUCLEOTIDE SEQUENCE</scope>
    <source>
        <strain evidence="2">C57BL/6J</strain>
        <tissue evidence="2">Liver</tissue>
    </source>
</reference>
<feature type="region of interest" description="Disordered" evidence="1">
    <location>
        <begin position="1"/>
        <end position="63"/>
    </location>
</feature>
<reference evidence="2" key="6">
    <citation type="journal article" date="2002" name="Nature">
        <title>Analysis of the mouse transcriptome based on functional annotation of 60,770 full-length cDNAs.</title>
        <authorList>
            <consortium name="The FANTOM Consortium and the RIKEN Genome Exploration Research Group Phase I and II Team"/>
        </authorList>
    </citation>
    <scope>NUCLEOTIDE SEQUENCE</scope>
    <source>
        <strain evidence="2">C57BL/6J</strain>
        <tissue evidence="2">Liver</tissue>
    </source>
</reference>
<protein>
    <submittedName>
        <fullName evidence="2">Uncharacterized protein</fullName>
    </submittedName>
</protein>